<keyword evidence="1" id="KW-0732">Signal</keyword>
<evidence type="ECO:0000256" key="1">
    <source>
        <dbReference type="SAM" id="SignalP"/>
    </source>
</evidence>
<reference evidence="2 3" key="1">
    <citation type="submission" date="2019-03" db="EMBL/GenBank/DDBJ databases">
        <authorList>
            <person name="Sebastian G."/>
            <person name="Baumann P."/>
            <person name="Ruckert C."/>
            <person name="Kalinowski J."/>
            <person name="Nebel B."/>
            <person name="Takors R."/>
            <person name="Blombach B."/>
        </authorList>
    </citation>
    <scope>NUCLEOTIDE SEQUENCE [LARGE SCALE GENOMIC DNA]</scope>
    <source>
        <strain evidence="2 3">DSM 1084</strain>
    </source>
</reference>
<organism evidence="2 3">
    <name type="scientific">Hydrogenophaga pseudoflava</name>
    <name type="common">Pseudomonas carboxydoflava</name>
    <dbReference type="NCBI Taxonomy" id="47421"/>
    <lineage>
        <taxon>Bacteria</taxon>
        <taxon>Pseudomonadati</taxon>
        <taxon>Pseudomonadota</taxon>
        <taxon>Betaproteobacteria</taxon>
        <taxon>Burkholderiales</taxon>
        <taxon>Comamonadaceae</taxon>
        <taxon>Hydrogenophaga</taxon>
    </lineage>
</organism>
<sequence length="256" mass="27320" precursor="true">MSTRTTATLIAALAFTLAGAQAQTLPPLTQPDGALHPGWRYVGFPQQKAPIPPTLIEAGQVDGQPAVKVVTVSSYGSLVHDLKDAPPARLQWRWRLDQPLSGGKASPDLTTKAGDDAALKVCAMFDHPLERVPFVERTVLRIARSVSGEALPAATVCYVWDSGRAAGLQGANPYSRRVRYISLRGSETAVGQWVAENRDLAQDFVTLFGDELPQGAQTPRGELPRVATVLIGADSDNTASRSSGWVTDLRWGAAGP</sequence>
<dbReference type="RefSeq" id="WP_133156105.1">
    <property type="nucleotide sequence ID" value="NZ_CP037867.1"/>
</dbReference>
<dbReference type="AlphaFoldDB" id="A0A4P6WU23"/>
<feature type="signal peptide" evidence="1">
    <location>
        <begin position="1"/>
        <end position="22"/>
    </location>
</feature>
<keyword evidence="3" id="KW-1185">Reference proteome</keyword>
<evidence type="ECO:0000313" key="3">
    <source>
        <dbReference type="Proteomes" id="UP000293912"/>
    </source>
</evidence>
<evidence type="ECO:0000313" key="2">
    <source>
        <dbReference type="EMBL" id="QBM27322.1"/>
    </source>
</evidence>
<feature type="chain" id="PRO_5020476033" description="DUF3047 domain-containing protein" evidence="1">
    <location>
        <begin position="23"/>
        <end position="256"/>
    </location>
</feature>
<accession>A0A4P6WU23</accession>
<dbReference type="KEGG" id="hpse:HPF_06475"/>
<gene>
    <name evidence="2" type="ORF">HPF_06475</name>
</gene>
<evidence type="ECO:0008006" key="4">
    <source>
        <dbReference type="Google" id="ProtNLM"/>
    </source>
</evidence>
<proteinExistence type="predicted"/>
<dbReference type="InterPro" id="IPR021409">
    <property type="entry name" value="DUF3047"/>
</dbReference>
<dbReference type="Proteomes" id="UP000293912">
    <property type="component" value="Chromosome"/>
</dbReference>
<dbReference type="EMBL" id="CP037867">
    <property type="protein sequence ID" value="QBM27322.1"/>
    <property type="molecule type" value="Genomic_DNA"/>
</dbReference>
<name>A0A4P6WU23_HYDPS</name>
<dbReference type="Pfam" id="PF11249">
    <property type="entry name" value="DUF3047"/>
    <property type="match status" value="1"/>
</dbReference>
<protein>
    <recommendedName>
        <fullName evidence="4">DUF3047 domain-containing protein</fullName>
    </recommendedName>
</protein>